<keyword evidence="2" id="KW-1185">Reference proteome</keyword>
<dbReference type="AlphaFoldDB" id="A0AAV7S0N0"/>
<evidence type="ECO:0000313" key="2">
    <source>
        <dbReference type="Proteomes" id="UP001066276"/>
    </source>
</evidence>
<organism evidence="1 2">
    <name type="scientific">Pleurodeles waltl</name>
    <name type="common">Iberian ribbed newt</name>
    <dbReference type="NCBI Taxonomy" id="8319"/>
    <lineage>
        <taxon>Eukaryota</taxon>
        <taxon>Metazoa</taxon>
        <taxon>Chordata</taxon>
        <taxon>Craniata</taxon>
        <taxon>Vertebrata</taxon>
        <taxon>Euteleostomi</taxon>
        <taxon>Amphibia</taxon>
        <taxon>Batrachia</taxon>
        <taxon>Caudata</taxon>
        <taxon>Salamandroidea</taxon>
        <taxon>Salamandridae</taxon>
        <taxon>Pleurodelinae</taxon>
        <taxon>Pleurodeles</taxon>
    </lineage>
</organism>
<protein>
    <submittedName>
        <fullName evidence="1">Uncharacterized protein</fullName>
    </submittedName>
</protein>
<name>A0AAV7S0N0_PLEWA</name>
<reference evidence="1" key="1">
    <citation type="journal article" date="2022" name="bioRxiv">
        <title>Sequencing and chromosome-scale assembly of the giantPleurodeles waltlgenome.</title>
        <authorList>
            <person name="Brown T."/>
            <person name="Elewa A."/>
            <person name="Iarovenko S."/>
            <person name="Subramanian E."/>
            <person name="Araus A.J."/>
            <person name="Petzold A."/>
            <person name="Susuki M."/>
            <person name="Suzuki K.-i.T."/>
            <person name="Hayashi T."/>
            <person name="Toyoda A."/>
            <person name="Oliveira C."/>
            <person name="Osipova E."/>
            <person name="Leigh N.D."/>
            <person name="Simon A."/>
            <person name="Yun M.H."/>
        </authorList>
    </citation>
    <scope>NUCLEOTIDE SEQUENCE</scope>
    <source>
        <strain evidence="1">20211129_DDA</strain>
        <tissue evidence="1">Liver</tissue>
    </source>
</reference>
<proteinExistence type="predicted"/>
<gene>
    <name evidence="1" type="ORF">NDU88_009306</name>
</gene>
<comment type="caution">
    <text evidence="1">The sequence shown here is derived from an EMBL/GenBank/DDBJ whole genome shotgun (WGS) entry which is preliminary data.</text>
</comment>
<evidence type="ECO:0000313" key="1">
    <source>
        <dbReference type="EMBL" id="KAJ1156588.1"/>
    </source>
</evidence>
<dbReference type="EMBL" id="JANPWB010000009">
    <property type="protein sequence ID" value="KAJ1156588.1"/>
    <property type="molecule type" value="Genomic_DNA"/>
</dbReference>
<accession>A0AAV7S0N0</accession>
<dbReference type="Proteomes" id="UP001066276">
    <property type="component" value="Chromosome 5"/>
</dbReference>
<sequence length="188" mass="21960">MCPDEHQREEGNEILKGELYEDEVKVCEVTGGSIFEEWIAKMKKDQELQDMKQWILSGVTGMEDGKPKFMKTYWECFASDSPLTSARISAINDTESCDKEELRGILHLLITTMKMELPELLMMDDLSKAELQMHCKEKGLNAGKRITKVDLQVAHCAYEKVRRMQFIPVQPEDDTQRRRMWTERRAWP</sequence>